<feature type="domain" description="4Fe-4S ferredoxin-type" evidence="11">
    <location>
        <begin position="206"/>
        <end position="233"/>
    </location>
</feature>
<dbReference type="Pfam" id="PF13484">
    <property type="entry name" value="Fer4_16"/>
    <property type="match status" value="1"/>
</dbReference>
<keyword evidence="9" id="KW-0846">Cobalamin</keyword>
<dbReference type="PANTHER" id="PTHR30002">
    <property type="entry name" value="EPOXYQUEUOSINE REDUCTASE"/>
    <property type="match status" value="1"/>
</dbReference>
<feature type="binding site" evidence="9">
    <location>
        <position position="239"/>
    </location>
    <ligand>
        <name>[4Fe-4S] cluster</name>
        <dbReference type="ChEBI" id="CHEBI:49883"/>
        <label>2</label>
    </ligand>
</feature>
<protein>
    <recommendedName>
        <fullName evidence="9">Epoxyqueuosine reductase</fullName>
        <ecNumber evidence="9">1.17.99.6</ecNumber>
    </recommendedName>
    <alternativeName>
        <fullName evidence="9">Queuosine biosynthesis protein QueG</fullName>
    </alternativeName>
</protein>
<keyword evidence="2 9" id="KW-0963">Cytoplasm</keyword>
<feature type="binding site" evidence="9">
    <location>
        <position position="273"/>
    </location>
    <ligand>
        <name>[4Fe-4S] cluster</name>
        <dbReference type="ChEBI" id="CHEBI:49883"/>
        <label>1</label>
    </ligand>
</feature>
<evidence type="ECO:0000256" key="2">
    <source>
        <dbReference type="ARBA" id="ARBA00022490"/>
    </source>
</evidence>
<dbReference type="UniPathway" id="UPA00392"/>
<feature type="region of interest" description="Disordered" evidence="10">
    <location>
        <begin position="374"/>
        <end position="393"/>
    </location>
</feature>
<evidence type="ECO:0000256" key="7">
    <source>
        <dbReference type="ARBA" id="ARBA00023004"/>
    </source>
</evidence>
<feature type="binding site" evidence="9">
    <location>
        <position position="177"/>
    </location>
    <ligand>
        <name>cob(II)alamin</name>
        <dbReference type="ChEBI" id="CHEBI:16304"/>
    </ligand>
</feature>
<dbReference type="SUPFAM" id="SSF54862">
    <property type="entry name" value="4Fe-4S ferredoxins"/>
    <property type="match status" value="1"/>
</dbReference>
<dbReference type="PANTHER" id="PTHR30002:SF4">
    <property type="entry name" value="EPOXYQUEUOSINE REDUCTASE"/>
    <property type="match status" value="1"/>
</dbReference>
<dbReference type="GO" id="GO:0051539">
    <property type="term" value="F:4 iron, 4 sulfur cluster binding"/>
    <property type="evidence" value="ECO:0007669"/>
    <property type="project" value="UniProtKB-KW"/>
</dbReference>
<dbReference type="InterPro" id="IPR004453">
    <property type="entry name" value="QueG"/>
</dbReference>
<comment type="similarity">
    <text evidence="9">Belongs to the QueG family.</text>
</comment>
<dbReference type="PROSITE" id="PS00198">
    <property type="entry name" value="4FE4S_FER_1"/>
    <property type="match status" value="1"/>
</dbReference>
<keyword evidence="4 9" id="KW-0479">Metal-binding</keyword>
<dbReference type="GO" id="GO:0046872">
    <property type="term" value="F:metal ion binding"/>
    <property type="evidence" value="ECO:0007669"/>
    <property type="project" value="UniProtKB-KW"/>
</dbReference>
<name>B7VI50_VIBA3</name>
<dbReference type="GO" id="GO:0008616">
    <property type="term" value="P:tRNA queuosine(34) biosynthetic process"/>
    <property type="evidence" value="ECO:0007669"/>
    <property type="project" value="UniProtKB-UniRule"/>
</dbReference>
<feature type="binding site" evidence="9">
    <location>
        <position position="194"/>
    </location>
    <ligand>
        <name>cob(II)alamin</name>
        <dbReference type="ChEBI" id="CHEBI:16304"/>
    </ligand>
</feature>
<dbReference type="GO" id="GO:0031419">
    <property type="term" value="F:cobalamin binding"/>
    <property type="evidence" value="ECO:0007669"/>
    <property type="project" value="UniProtKB-KW"/>
</dbReference>
<dbReference type="InterPro" id="IPR013542">
    <property type="entry name" value="QueG_DUF1730"/>
</dbReference>
<feature type="binding site" evidence="9">
    <location>
        <position position="223"/>
    </location>
    <ligand>
        <name>[4Fe-4S] cluster</name>
        <dbReference type="ChEBI" id="CHEBI:49883"/>
        <label>2</label>
    </ligand>
</feature>
<dbReference type="GO" id="GO:0005737">
    <property type="term" value="C:cytoplasm"/>
    <property type="evidence" value="ECO:0007669"/>
    <property type="project" value="UniProtKB-SubCell"/>
</dbReference>
<feature type="binding site" evidence="9">
    <location>
        <position position="159"/>
    </location>
    <ligand>
        <name>cob(II)alamin</name>
        <dbReference type="ChEBI" id="CHEBI:16304"/>
    </ligand>
</feature>
<dbReference type="PROSITE" id="PS51379">
    <property type="entry name" value="4FE4S_FER_2"/>
    <property type="match status" value="1"/>
</dbReference>
<evidence type="ECO:0000313" key="13">
    <source>
        <dbReference type="Proteomes" id="UP000009100"/>
    </source>
</evidence>
<comment type="cofactor">
    <cofactor evidence="9">
        <name>cob(II)alamin</name>
        <dbReference type="ChEBI" id="CHEBI:16304"/>
    </cofactor>
</comment>
<evidence type="ECO:0000256" key="4">
    <source>
        <dbReference type="ARBA" id="ARBA00022723"/>
    </source>
</evidence>
<comment type="catalytic activity">
    <reaction evidence="9">
        <text>epoxyqueuosine(34) in tRNA + AH2 = queuosine(34) in tRNA + A + H2O</text>
        <dbReference type="Rhea" id="RHEA:32159"/>
        <dbReference type="Rhea" id="RHEA-COMP:18571"/>
        <dbReference type="Rhea" id="RHEA-COMP:18582"/>
        <dbReference type="ChEBI" id="CHEBI:13193"/>
        <dbReference type="ChEBI" id="CHEBI:15377"/>
        <dbReference type="ChEBI" id="CHEBI:17499"/>
        <dbReference type="ChEBI" id="CHEBI:194431"/>
        <dbReference type="ChEBI" id="CHEBI:194443"/>
        <dbReference type="EC" id="1.17.99.6"/>
    </reaction>
</comment>
<organism evidence="12 13">
    <name type="scientific">Vibrio atlanticus (strain LGP32)</name>
    <name type="common">Vibrio splendidus (strain Mel32)</name>
    <dbReference type="NCBI Taxonomy" id="575788"/>
    <lineage>
        <taxon>Bacteria</taxon>
        <taxon>Pseudomonadati</taxon>
        <taxon>Pseudomonadota</taxon>
        <taxon>Gammaproteobacteria</taxon>
        <taxon>Vibrionales</taxon>
        <taxon>Vibrionaceae</taxon>
        <taxon>Vibrio</taxon>
    </lineage>
</organism>
<dbReference type="STRING" id="575788.VS_0265"/>
<comment type="subcellular location">
    <subcellularLocation>
        <location evidence="9">Cytoplasm</location>
    </subcellularLocation>
</comment>
<keyword evidence="9" id="KW-0170">Cobalt</keyword>
<dbReference type="KEGG" id="vsp:VS_0265"/>
<dbReference type="Gene3D" id="3.30.70.20">
    <property type="match status" value="1"/>
</dbReference>
<evidence type="ECO:0000313" key="12">
    <source>
        <dbReference type="EMBL" id="CAV17287.1"/>
    </source>
</evidence>
<dbReference type="EC" id="1.17.99.6" evidence="9"/>
<keyword evidence="5 9" id="KW-0671">Queuosine biosynthesis</keyword>
<evidence type="ECO:0000256" key="6">
    <source>
        <dbReference type="ARBA" id="ARBA00023002"/>
    </source>
</evidence>
<comment type="function">
    <text evidence="9">Catalyzes the conversion of epoxyqueuosine (oQ) to queuosine (Q), which is a hypermodified base found in the wobble positions of tRNA(Asp), tRNA(Asn), tRNA(His) and tRNA(Tyr).</text>
</comment>
<dbReference type="HAMAP" id="MF_00916">
    <property type="entry name" value="QueG"/>
    <property type="match status" value="1"/>
</dbReference>
<feature type="binding site" evidence="9">
    <location>
        <position position="213"/>
    </location>
    <ligand>
        <name>[4Fe-4S] cluster</name>
        <dbReference type="ChEBI" id="CHEBI:49883"/>
        <label>1</label>
    </ligand>
</feature>
<accession>B7VI50</accession>
<keyword evidence="6 9" id="KW-0560">Oxidoreductase</keyword>
<dbReference type="Pfam" id="PF08331">
    <property type="entry name" value="QueG_DUF1730"/>
    <property type="match status" value="1"/>
</dbReference>
<dbReference type="InterPro" id="IPR017896">
    <property type="entry name" value="4Fe4S_Fe-S-bd"/>
</dbReference>
<comment type="pathway">
    <text evidence="9">tRNA modification; tRNA-queuosine biosynthesis.</text>
</comment>
<dbReference type="eggNOG" id="COG1600">
    <property type="taxonomic scope" value="Bacteria"/>
</dbReference>
<comment type="cofactor">
    <cofactor evidence="9">
        <name>[4Fe-4S] cluster</name>
        <dbReference type="ChEBI" id="CHEBI:49883"/>
    </cofactor>
    <text evidence="9">Binds 2 [4Fe-4S] clusters per monomer.</text>
</comment>
<feature type="binding site" evidence="9">
    <location>
        <position position="219"/>
    </location>
    <ligand>
        <name>[4Fe-4S] cluster</name>
        <dbReference type="ChEBI" id="CHEBI:49883"/>
        <label>1</label>
    </ligand>
</feature>
<sequence length="416" mass="47179">MPNLILISLISNCKTEKIRIKNEAMNLDHLAEKIKIWGKELGFQKVGICDIDLSEHEAPLQAWLDAGNHGEMDWMARHGMMRARPNELHPGTIRVISARMNYLPPEAQFASNLSDTTQGYISRYSLGRDYHKLFRNQLKKLGQRIEKEVEGLDSRPFVDSAPILERPLAQKAGLGWTGKHSLILDKDAGSWFFLGELLVNIPLPTDEPSVDECGKCTACITSCPTGAIIADGVVDARKCISYLTIEYDGVIPEEYRDAIGNRIYGCDDCQLVCPWNRHAELTEQTDFHRREDFREADLVSLSSWDEATFLKKMEGSAIRRIGHTQWLRNIFVAMGNAPFQQRIVETLESHRGNNEMLDVHIEWALNKQLQQLPNASSMQEDSSTQKNSCVQKNSSKILTKKHRLIRIVEKGLPRDA</sequence>
<dbReference type="EMBL" id="FM954972">
    <property type="protein sequence ID" value="CAV17287.1"/>
    <property type="molecule type" value="Genomic_DNA"/>
</dbReference>
<dbReference type="FunFam" id="3.30.70.20:FF:000017">
    <property type="entry name" value="Epoxyqueuosine reductase"/>
    <property type="match status" value="1"/>
</dbReference>
<feature type="binding site" evidence="9">
    <location>
        <begin position="266"/>
        <end position="267"/>
    </location>
    <ligand>
        <name>cob(II)alamin</name>
        <dbReference type="ChEBI" id="CHEBI:16304"/>
    </ligand>
</feature>
<dbReference type="AlphaFoldDB" id="B7VI50"/>
<reference evidence="12 13" key="1">
    <citation type="submission" date="2009-02" db="EMBL/GenBank/DDBJ databases">
        <title>Vibrio splendidus str. LGP32 complete genome.</title>
        <authorList>
            <person name="Mazel D."/>
            <person name="Le Roux F."/>
        </authorList>
    </citation>
    <scope>NUCLEOTIDE SEQUENCE [LARGE SCALE GENOMIC DNA]</scope>
    <source>
        <strain evidence="12 13">LGP32</strain>
    </source>
</reference>
<keyword evidence="3 9" id="KW-0819">tRNA processing</keyword>
<evidence type="ECO:0000256" key="9">
    <source>
        <dbReference type="HAMAP-Rule" id="MF_00916"/>
    </source>
</evidence>
<dbReference type="InterPro" id="IPR017900">
    <property type="entry name" value="4Fe4S_Fe_S_CS"/>
</dbReference>
<dbReference type="GO" id="GO:0052693">
    <property type="term" value="F:epoxyqueuosine reductase activity"/>
    <property type="evidence" value="ECO:0007669"/>
    <property type="project" value="UniProtKB-UniRule"/>
</dbReference>
<feature type="binding site" evidence="9">
    <location>
        <position position="266"/>
    </location>
    <ligand>
        <name>[4Fe-4S] cluster</name>
        <dbReference type="ChEBI" id="CHEBI:49883"/>
        <label>2</label>
    </ligand>
</feature>
<keyword evidence="7 9" id="KW-0408">Iron</keyword>
<feature type="binding site" evidence="9">
    <location>
        <position position="241"/>
    </location>
    <ligand>
        <name>cob(II)alamin</name>
        <dbReference type="ChEBI" id="CHEBI:16304"/>
    </ligand>
</feature>
<keyword evidence="1 9" id="KW-0004">4Fe-4S</keyword>
<feature type="binding site" evidence="9">
    <location>
        <position position="183"/>
    </location>
    <ligand>
        <name>cob(II)alamin</name>
        <dbReference type="ChEBI" id="CHEBI:16304"/>
    </ligand>
</feature>
<evidence type="ECO:0000259" key="11">
    <source>
        <dbReference type="PROSITE" id="PS51379"/>
    </source>
</evidence>
<feature type="binding site" evidence="9">
    <location>
        <position position="82"/>
    </location>
    <ligand>
        <name>cob(II)alamin</name>
        <dbReference type="ChEBI" id="CHEBI:16304"/>
    </ligand>
</feature>
<comment type="subunit">
    <text evidence="9">Monomer.</text>
</comment>
<gene>
    <name evidence="9" type="primary">queG</name>
    <name evidence="12" type="ordered locus">VS_0265</name>
</gene>
<evidence type="ECO:0000256" key="10">
    <source>
        <dbReference type="SAM" id="MobiDB-lite"/>
    </source>
</evidence>
<dbReference type="NCBIfam" id="TIGR00276">
    <property type="entry name" value="tRNA epoxyqueuosine(34) reductase QueG"/>
    <property type="match status" value="1"/>
</dbReference>
<dbReference type="HOGENOM" id="CLU_030790_0_1_6"/>
<feature type="binding site" evidence="9">
    <location>
        <position position="216"/>
    </location>
    <ligand>
        <name>[4Fe-4S] cluster</name>
        <dbReference type="ChEBI" id="CHEBI:49883"/>
        <label>1</label>
    </ligand>
</feature>
<evidence type="ECO:0000256" key="8">
    <source>
        <dbReference type="ARBA" id="ARBA00023014"/>
    </source>
</evidence>
<evidence type="ECO:0000256" key="1">
    <source>
        <dbReference type="ARBA" id="ARBA00022485"/>
    </source>
</evidence>
<feature type="active site" description="Proton donor" evidence="9">
    <location>
        <position position="159"/>
    </location>
</feature>
<proteinExistence type="inferred from homology"/>
<evidence type="ECO:0000256" key="5">
    <source>
        <dbReference type="ARBA" id="ARBA00022785"/>
    </source>
</evidence>
<comment type="caution">
    <text evidence="9">Lacks conserved residue(s) required for the propagation of feature annotation.</text>
</comment>
<dbReference type="Proteomes" id="UP000009100">
    <property type="component" value="Chromosome 1"/>
</dbReference>
<feature type="binding site" evidence="9">
    <location>
        <position position="269"/>
    </location>
    <ligand>
        <name>[4Fe-4S] cluster</name>
        <dbReference type="ChEBI" id="CHEBI:49883"/>
        <label>2</label>
    </ligand>
</feature>
<evidence type="ECO:0000256" key="3">
    <source>
        <dbReference type="ARBA" id="ARBA00022694"/>
    </source>
</evidence>
<keyword evidence="8 9" id="KW-0411">Iron-sulfur</keyword>